<keyword evidence="2" id="KW-1185">Reference proteome</keyword>
<accession>A0A0C2MT82</accession>
<sequence>MPIRYRSNTGLRMGRYPNCLQKGASPEYVPTVRGHRRIRHRCDVRAEMYRNQVSKLKSSMYEFNIGDFENDILSYNDSNIDLISLPGWYVAYSENTLASIHSQNIFYDKTWRVFKLKNEEY</sequence>
<organism evidence="1 2">
    <name type="scientific">Thelohanellus kitauei</name>
    <name type="common">Myxosporean</name>
    <dbReference type="NCBI Taxonomy" id="669202"/>
    <lineage>
        <taxon>Eukaryota</taxon>
        <taxon>Metazoa</taxon>
        <taxon>Cnidaria</taxon>
        <taxon>Myxozoa</taxon>
        <taxon>Myxosporea</taxon>
        <taxon>Bivalvulida</taxon>
        <taxon>Platysporina</taxon>
        <taxon>Myxobolidae</taxon>
        <taxon>Thelohanellus</taxon>
    </lineage>
</organism>
<gene>
    <name evidence="1" type="ORF">RF11_04447</name>
</gene>
<evidence type="ECO:0000313" key="1">
    <source>
        <dbReference type="EMBL" id="KII70511.1"/>
    </source>
</evidence>
<reference evidence="1 2" key="1">
    <citation type="journal article" date="2014" name="Genome Biol. Evol.">
        <title>The genome of the myxosporean Thelohanellus kitauei shows adaptations to nutrient acquisition within its fish host.</title>
        <authorList>
            <person name="Yang Y."/>
            <person name="Xiong J."/>
            <person name="Zhou Z."/>
            <person name="Huo F."/>
            <person name="Miao W."/>
            <person name="Ran C."/>
            <person name="Liu Y."/>
            <person name="Zhang J."/>
            <person name="Feng J."/>
            <person name="Wang M."/>
            <person name="Wang M."/>
            <person name="Wang L."/>
            <person name="Yao B."/>
        </authorList>
    </citation>
    <scope>NUCLEOTIDE SEQUENCE [LARGE SCALE GENOMIC DNA]</scope>
    <source>
        <strain evidence="1">Wuqing</strain>
    </source>
</reference>
<proteinExistence type="predicted"/>
<dbReference type="AlphaFoldDB" id="A0A0C2MT82"/>
<evidence type="ECO:0000313" key="2">
    <source>
        <dbReference type="Proteomes" id="UP000031668"/>
    </source>
</evidence>
<name>A0A0C2MT82_THEKT</name>
<dbReference type="Proteomes" id="UP000031668">
    <property type="component" value="Unassembled WGS sequence"/>
</dbReference>
<comment type="caution">
    <text evidence="1">The sequence shown here is derived from an EMBL/GenBank/DDBJ whole genome shotgun (WGS) entry which is preliminary data.</text>
</comment>
<dbReference type="EMBL" id="JWZT01002038">
    <property type="protein sequence ID" value="KII70511.1"/>
    <property type="molecule type" value="Genomic_DNA"/>
</dbReference>
<protein>
    <submittedName>
        <fullName evidence="1">Uncharacterized protein</fullName>
    </submittedName>
</protein>